<dbReference type="GO" id="GO:0005886">
    <property type="term" value="C:plasma membrane"/>
    <property type="evidence" value="ECO:0007669"/>
    <property type="project" value="TreeGrafter"/>
</dbReference>
<dbReference type="CDD" id="cd12915">
    <property type="entry name" value="PDC2_DGC_like"/>
    <property type="match status" value="1"/>
</dbReference>
<dbReference type="PANTHER" id="PTHR45138:SF9">
    <property type="entry name" value="DIGUANYLATE CYCLASE DGCM-RELATED"/>
    <property type="match status" value="1"/>
</dbReference>
<dbReference type="CDD" id="cd12914">
    <property type="entry name" value="PDC1_DGC_like"/>
    <property type="match status" value="1"/>
</dbReference>
<gene>
    <name evidence="7" type="ORF">SAMN02927897_00023</name>
</gene>
<reference evidence="7 8" key="1">
    <citation type="submission" date="2016-10" db="EMBL/GenBank/DDBJ databases">
        <authorList>
            <person name="Varghese N."/>
            <person name="Submissions S."/>
        </authorList>
    </citation>
    <scope>NUCLEOTIDE SEQUENCE [LARGE SCALE GENOMIC DNA]</scope>
    <source>
        <strain evidence="7 8">CGMCC 1.12102</strain>
    </source>
</reference>
<dbReference type="Gene3D" id="3.30.450.20">
    <property type="entry name" value="PAS domain"/>
    <property type="match status" value="2"/>
</dbReference>
<dbReference type="InterPro" id="IPR050469">
    <property type="entry name" value="Diguanylate_Cyclase"/>
</dbReference>
<evidence type="ECO:0000256" key="4">
    <source>
        <dbReference type="ARBA" id="ARBA00023134"/>
    </source>
</evidence>
<dbReference type="Gene3D" id="3.30.70.270">
    <property type="match status" value="1"/>
</dbReference>
<dbReference type="GO" id="GO:0005525">
    <property type="term" value="F:GTP binding"/>
    <property type="evidence" value="ECO:0007669"/>
    <property type="project" value="UniProtKB-KW"/>
</dbReference>
<evidence type="ECO:0000256" key="3">
    <source>
        <dbReference type="ARBA" id="ARBA00012528"/>
    </source>
</evidence>
<sequence length="524" mass="58329">MKFKRRVARALALHSSLGRSITFFMVGLLLAGSATSAWTLSRAWERVVEDSERDAINLSVSQARQAEDTFLQTELVLRDIRRNLPTDSIEGIDVSQFGVYLAELAERLPQLHGLMVYDTQGNMKATSFGKIPVMSNNSDREYFVYHRRNGHGSIHIGHVIRSRSTGDLVIPVSLRISDSSGGFAGVLLATVKIDYFRHFYGYFELQSRDQLALVNTDGTAVYVRPYGDEIINRNLSASPLFTRELAKKDRGNGTWISALDHIERIYGFARLERYPLVVAAGYDKPALWKSWLKDSLPDLVLNGLLLLGTLLMGAIIFRQVRLNVRNQTELAVLRDELTSINHTLQLMALADGLTGLANRRQFDLFLAKSLKASAVTQKPVSLIMLDIDYFKRYNDFYGHVAGDNCLRMVGEIIAKLKVHSHDLIARYGGEEFAIILPDTGPEGALFVARQAVALVRSAKIPHTKTSGQENVVTISAGCYSLIADANFDDAIRLKEGADKALYRAKIEGRDRAVAATEALLRQPD</sequence>
<organism evidence="7 8">
    <name type="scientific">Kosakonia sacchari</name>
    <dbReference type="NCBI Taxonomy" id="1158459"/>
    <lineage>
        <taxon>Bacteria</taxon>
        <taxon>Pseudomonadati</taxon>
        <taxon>Pseudomonadota</taxon>
        <taxon>Gammaproteobacteria</taxon>
        <taxon>Enterobacterales</taxon>
        <taxon>Enterobacteriaceae</taxon>
        <taxon>Kosakonia</taxon>
    </lineage>
</organism>
<dbReference type="InterPro" id="IPR054327">
    <property type="entry name" value="His-kinase-like_sensor"/>
</dbReference>
<dbReference type="GeneID" id="23845996"/>
<dbReference type="InterPro" id="IPR043128">
    <property type="entry name" value="Rev_trsase/Diguanyl_cyclase"/>
</dbReference>
<comment type="caution">
    <text evidence="7">The sequence shown here is derived from an EMBL/GenBank/DDBJ whole genome shotgun (WGS) entry which is preliminary data.</text>
</comment>
<feature type="domain" description="GGDEF" evidence="6">
    <location>
        <begin position="378"/>
        <end position="517"/>
    </location>
</feature>
<comment type="cofactor">
    <cofactor evidence="1">
        <name>Mg(2+)</name>
        <dbReference type="ChEBI" id="CHEBI:18420"/>
    </cofactor>
</comment>
<protein>
    <recommendedName>
        <fullName evidence="3">diguanylate cyclase</fullName>
        <ecNumber evidence="3">2.7.7.65</ecNumber>
    </recommendedName>
</protein>
<dbReference type="EMBL" id="FMUI01000002">
    <property type="protein sequence ID" value="SCX37520.1"/>
    <property type="molecule type" value="Genomic_DNA"/>
</dbReference>
<dbReference type="RefSeq" id="WP_017456800.1">
    <property type="nucleotide sequence ID" value="NZ_FMUI01000002.1"/>
</dbReference>
<dbReference type="PANTHER" id="PTHR45138">
    <property type="entry name" value="REGULATORY COMPONENTS OF SENSORY TRANSDUCTION SYSTEM"/>
    <property type="match status" value="1"/>
</dbReference>
<dbReference type="Pfam" id="PF22588">
    <property type="entry name" value="dCache_1_like"/>
    <property type="match status" value="1"/>
</dbReference>
<dbReference type="CDD" id="cd01949">
    <property type="entry name" value="GGDEF"/>
    <property type="match status" value="1"/>
</dbReference>
<dbReference type="Pfam" id="PF00990">
    <property type="entry name" value="GGDEF"/>
    <property type="match status" value="1"/>
</dbReference>
<dbReference type="GO" id="GO:0052621">
    <property type="term" value="F:diguanylate cyclase activity"/>
    <property type="evidence" value="ECO:0007669"/>
    <property type="project" value="UniProtKB-EC"/>
</dbReference>
<evidence type="ECO:0000256" key="2">
    <source>
        <dbReference type="ARBA" id="ARBA00004665"/>
    </source>
</evidence>
<dbReference type="NCBIfam" id="TIGR00254">
    <property type="entry name" value="GGDEF"/>
    <property type="match status" value="1"/>
</dbReference>
<evidence type="ECO:0000256" key="1">
    <source>
        <dbReference type="ARBA" id="ARBA00001946"/>
    </source>
</evidence>
<dbReference type="AlphaFoldDB" id="A0A1G4X8J9"/>
<dbReference type="Proteomes" id="UP000183569">
    <property type="component" value="Unassembled WGS sequence"/>
</dbReference>
<dbReference type="PROSITE" id="PS50887">
    <property type="entry name" value="GGDEF"/>
    <property type="match status" value="1"/>
</dbReference>
<dbReference type="GO" id="GO:1902201">
    <property type="term" value="P:negative regulation of bacterial-type flagellum-dependent cell motility"/>
    <property type="evidence" value="ECO:0007669"/>
    <property type="project" value="TreeGrafter"/>
</dbReference>
<accession>A0A1G4X8J9</accession>
<dbReference type="SUPFAM" id="SSF55073">
    <property type="entry name" value="Nucleotide cyclase"/>
    <property type="match status" value="1"/>
</dbReference>
<proteinExistence type="predicted"/>
<evidence type="ECO:0000313" key="7">
    <source>
        <dbReference type="EMBL" id="SCX37520.1"/>
    </source>
</evidence>
<comment type="pathway">
    <text evidence="2">Purine metabolism; 3',5'-cyclic di-GMP biosynthesis.</text>
</comment>
<evidence type="ECO:0000256" key="5">
    <source>
        <dbReference type="ARBA" id="ARBA00034247"/>
    </source>
</evidence>
<dbReference type="InterPro" id="IPR029787">
    <property type="entry name" value="Nucleotide_cyclase"/>
</dbReference>
<keyword evidence="4" id="KW-0342">GTP-binding</keyword>
<keyword evidence="4" id="KW-0547">Nucleotide-binding</keyword>
<dbReference type="SMART" id="SM00267">
    <property type="entry name" value="GGDEF"/>
    <property type="match status" value="1"/>
</dbReference>
<evidence type="ECO:0000259" key="6">
    <source>
        <dbReference type="PROSITE" id="PS50887"/>
    </source>
</evidence>
<dbReference type="FunFam" id="3.30.70.270:FF:000001">
    <property type="entry name" value="Diguanylate cyclase domain protein"/>
    <property type="match status" value="1"/>
</dbReference>
<dbReference type="GO" id="GO:0043709">
    <property type="term" value="P:cell adhesion involved in single-species biofilm formation"/>
    <property type="evidence" value="ECO:0007669"/>
    <property type="project" value="TreeGrafter"/>
</dbReference>
<evidence type="ECO:0000313" key="8">
    <source>
        <dbReference type="Proteomes" id="UP000183569"/>
    </source>
</evidence>
<dbReference type="InterPro" id="IPR000160">
    <property type="entry name" value="GGDEF_dom"/>
</dbReference>
<dbReference type="EC" id="2.7.7.65" evidence="3"/>
<name>A0A1G4X8J9_9ENTR</name>
<comment type="catalytic activity">
    <reaction evidence="5">
        <text>2 GTP = 3',3'-c-di-GMP + 2 diphosphate</text>
        <dbReference type="Rhea" id="RHEA:24898"/>
        <dbReference type="ChEBI" id="CHEBI:33019"/>
        <dbReference type="ChEBI" id="CHEBI:37565"/>
        <dbReference type="ChEBI" id="CHEBI:58805"/>
        <dbReference type="EC" id="2.7.7.65"/>
    </reaction>
</comment>